<evidence type="ECO:0000259" key="2">
    <source>
        <dbReference type="Pfam" id="PF03972"/>
    </source>
</evidence>
<evidence type="ECO:0000259" key="3">
    <source>
        <dbReference type="Pfam" id="PF19305"/>
    </source>
</evidence>
<sequence>MRSVELAEWGLGATGFPAPVRAAAVRHLLDGFGAALAALRLRAADPAIEVAAGLGGAPEAAILGVDGKISAPAAALANGTLVHALDFDDTHAGGLVHATAVVLPAAFAVGQQVGATGAQVLDAAVVGYETVCRVAAAAPNGFHARGLHATMATGVFAAALVAARLTGLDRAQAVNALGIAGSQAGGLLAFLGTGAATKQLHPGFAAQAGLMAARLAAAGATGPETVFDGPHSVYDALTEGPVDPSAISAGLGSVWETTRIGIKPYPACQLSHATLDAVLDAREQVEFVPGDVDTIVADVHPDSAAVVCAASRDLTRPASPYAAKFSLPWSVAALVTDGRIGLDTFDGESIARPGVAALAARVRWNIVPAAVVAADAPGRVRITLHNGRAVVGAVTRSAGGPQRPLSRDALLAKLTGNAGTDTAELVARLESLDDQPDIDAVLAVVARTAAAARTEGEA</sequence>
<dbReference type="InterPro" id="IPR045337">
    <property type="entry name" value="MmgE_PrpD_C"/>
</dbReference>
<dbReference type="Gene3D" id="1.10.4100.10">
    <property type="entry name" value="2-methylcitrate dehydratase PrpD"/>
    <property type="match status" value="1"/>
</dbReference>
<dbReference type="InterPro" id="IPR042188">
    <property type="entry name" value="MmgE/PrpD_sf_2"/>
</dbReference>
<evidence type="ECO:0000313" key="5">
    <source>
        <dbReference type="Proteomes" id="UP001058271"/>
    </source>
</evidence>
<feature type="domain" description="MmgE/PrpD N-terminal" evidence="2">
    <location>
        <begin position="14"/>
        <end position="240"/>
    </location>
</feature>
<dbReference type="Pfam" id="PF19305">
    <property type="entry name" value="MmgE_PrpD_C"/>
    <property type="match status" value="1"/>
</dbReference>
<dbReference type="InterPro" id="IPR045336">
    <property type="entry name" value="MmgE_PrpD_N"/>
</dbReference>
<dbReference type="PANTHER" id="PTHR16943">
    <property type="entry name" value="2-METHYLCITRATE DEHYDRATASE-RELATED"/>
    <property type="match status" value="1"/>
</dbReference>
<gene>
    <name evidence="4" type="ORF">Drose_23790</name>
</gene>
<dbReference type="RefSeq" id="WP_260723561.1">
    <property type="nucleotide sequence ID" value="NZ_BAAABS010000025.1"/>
</dbReference>
<evidence type="ECO:0000313" key="4">
    <source>
        <dbReference type="EMBL" id="UWZ34257.1"/>
    </source>
</evidence>
<proteinExistence type="inferred from homology"/>
<protein>
    <submittedName>
        <fullName evidence="4">MmgE/PrpD family protein</fullName>
    </submittedName>
</protein>
<organism evidence="4 5">
    <name type="scientific">Dactylosporangium roseum</name>
    <dbReference type="NCBI Taxonomy" id="47989"/>
    <lineage>
        <taxon>Bacteria</taxon>
        <taxon>Bacillati</taxon>
        <taxon>Actinomycetota</taxon>
        <taxon>Actinomycetes</taxon>
        <taxon>Micromonosporales</taxon>
        <taxon>Micromonosporaceae</taxon>
        <taxon>Dactylosporangium</taxon>
    </lineage>
</organism>
<dbReference type="Gene3D" id="3.30.1330.120">
    <property type="entry name" value="2-methylcitrate dehydratase PrpD"/>
    <property type="match status" value="1"/>
</dbReference>
<dbReference type="InterPro" id="IPR005656">
    <property type="entry name" value="MmgE_PrpD"/>
</dbReference>
<accession>A0ABY5Z053</accession>
<dbReference type="PANTHER" id="PTHR16943:SF8">
    <property type="entry name" value="2-METHYLCITRATE DEHYDRATASE"/>
    <property type="match status" value="1"/>
</dbReference>
<feature type="domain" description="MmgE/PrpD C-terminal" evidence="3">
    <location>
        <begin position="265"/>
        <end position="419"/>
    </location>
</feature>
<dbReference type="Proteomes" id="UP001058271">
    <property type="component" value="Chromosome"/>
</dbReference>
<dbReference type="SUPFAM" id="SSF103378">
    <property type="entry name" value="2-methylcitrate dehydratase PrpD"/>
    <property type="match status" value="1"/>
</dbReference>
<dbReference type="InterPro" id="IPR042183">
    <property type="entry name" value="MmgE/PrpD_sf_1"/>
</dbReference>
<dbReference type="Pfam" id="PF03972">
    <property type="entry name" value="MmgE_PrpD_N"/>
    <property type="match status" value="1"/>
</dbReference>
<name>A0ABY5Z053_9ACTN</name>
<reference evidence="4" key="1">
    <citation type="submission" date="2021-04" db="EMBL/GenBank/DDBJ databases">
        <title>Biosynthetic gene clusters of Dactylosporangioum roseum.</title>
        <authorList>
            <person name="Hartkoorn R.C."/>
            <person name="Beaudoing E."/>
            <person name="Hot D."/>
            <person name="Moureu S."/>
        </authorList>
    </citation>
    <scope>NUCLEOTIDE SEQUENCE</scope>
    <source>
        <strain evidence="4">NRRL B-16295</strain>
    </source>
</reference>
<comment type="similarity">
    <text evidence="1">Belongs to the PrpD family.</text>
</comment>
<keyword evidence="5" id="KW-1185">Reference proteome</keyword>
<evidence type="ECO:0000256" key="1">
    <source>
        <dbReference type="ARBA" id="ARBA00006174"/>
    </source>
</evidence>
<dbReference type="InterPro" id="IPR036148">
    <property type="entry name" value="MmgE/PrpD_sf"/>
</dbReference>
<dbReference type="EMBL" id="CP073721">
    <property type="protein sequence ID" value="UWZ34257.1"/>
    <property type="molecule type" value="Genomic_DNA"/>
</dbReference>